<proteinExistence type="predicted"/>
<evidence type="ECO:0000313" key="1">
    <source>
        <dbReference type="EMBL" id="AYV99374.1"/>
    </source>
</evidence>
<name>A0A3G5BHP7_9VIRU</name>
<reference evidence="1" key="1">
    <citation type="submission" date="2018-09" db="EMBL/GenBank/DDBJ databases">
        <authorList>
            <person name="Katneni V.K."/>
            <person name="Shashi shekhar M."/>
            <person name="Karthic K."/>
            <person name="Jangam A.K."/>
            <person name="Vijayan K.K."/>
        </authorList>
    </citation>
    <scope>NUCLEOTIDE SEQUENCE</scope>
    <source>
        <strain evidence="1">Wssv_ciba_003</strain>
    </source>
</reference>
<organism evidence="1">
    <name type="scientific">White spot syndrome virus</name>
    <dbReference type="NCBI Taxonomy" id="342409"/>
    <lineage>
        <taxon>Viruses</taxon>
        <taxon>Viruses incertae sedis</taxon>
        <taxon>Naldaviricetes</taxon>
        <taxon>Nimaviridae</taxon>
        <taxon>Whispovirus</taxon>
    </lineage>
</organism>
<protein>
    <submittedName>
        <fullName evidence="1">WSSV051</fullName>
    </submittedName>
</protein>
<sequence length="66" mass="7736">MLFDFFLKMAAAKMDAILADINGNDTDLSKLITDVIQKRAKAVMDRKIQFFISFLFKVYKIFLRQK</sequence>
<accession>A0A3G5BHP7</accession>
<dbReference type="EMBL" id="MH883319">
    <property type="protein sequence ID" value="AYV99374.1"/>
    <property type="molecule type" value="Genomic_DNA"/>
</dbReference>